<sequence length="231" mass="25476">MAEERQQLIESSNKITLLSSQLSKPSHPLGFGQNGFHIADLDLTLLVTIHGKHQPEHAKHCAQTQYTQAATVPDQASVKQKLIKRFHELLNQQQPGVVSLGGNDRRGNARNTAAVASTQANKMALRRVQYFQKYGVPCLQQLSYGGITIHRPLKVGDYALILIHDTIFVGKVLFFYSKLTGKNAPHALVTSSTGSTNLSALSNIAVQVFQHIRRTQFSSGPPRVGVTLYPW</sequence>
<comment type="caution">
    <text evidence="1">The sequence shown here is derived from an EMBL/GenBank/DDBJ whole genome shotgun (WGS) entry which is preliminary data.</text>
</comment>
<dbReference type="Proteomes" id="UP000629468">
    <property type="component" value="Unassembled WGS sequence"/>
</dbReference>
<protein>
    <submittedName>
        <fullName evidence="1">Uncharacterized protein</fullName>
    </submittedName>
</protein>
<gene>
    <name evidence="1" type="ORF">Agabi119p4_9229</name>
</gene>
<name>A0A8H7C629_AGABI</name>
<reference evidence="1 2" key="1">
    <citation type="journal article" name="Sci. Rep.">
        <title>Telomere-to-telomere assembled and centromere annotated genomes of the two main subspecies of the button mushroom Agaricus bisporus reveal especially polymorphic chromosome ends.</title>
        <authorList>
            <person name="Sonnenberg A.S.M."/>
            <person name="Sedaghat-Telgerd N."/>
            <person name="Lavrijssen B."/>
            <person name="Ohm R.A."/>
            <person name="Hendrickx P.M."/>
            <person name="Scholtmeijer K."/>
            <person name="Baars J.J.P."/>
            <person name="van Peer A."/>
        </authorList>
    </citation>
    <scope>NUCLEOTIDE SEQUENCE [LARGE SCALE GENOMIC DNA]</scope>
    <source>
        <strain evidence="1 2">H119_p4</strain>
    </source>
</reference>
<proteinExistence type="predicted"/>
<evidence type="ECO:0000313" key="1">
    <source>
        <dbReference type="EMBL" id="KAF7762636.1"/>
    </source>
</evidence>
<accession>A0A8H7C629</accession>
<dbReference type="AlphaFoldDB" id="A0A8H7C629"/>
<organism evidence="1 2">
    <name type="scientific">Agaricus bisporus var. burnettii</name>
    <dbReference type="NCBI Taxonomy" id="192524"/>
    <lineage>
        <taxon>Eukaryota</taxon>
        <taxon>Fungi</taxon>
        <taxon>Dikarya</taxon>
        <taxon>Basidiomycota</taxon>
        <taxon>Agaricomycotina</taxon>
        <taxon>Agaricomycetes</taxon>
        <taxon>Agaricomycetidae</taxon>
        <taxon>Agaricales</taxon>
        <taxon>Agaricineae</taxon>
        <taxon>Agaricaceae</taxon>
        <taxon>Agaricus</taxon>
    </lineage>
</organism>
<dbReference type="EMBL" id="JABXXO010000012">
    <property type="protein sequence ID" value="KAF7762636.1"/>
    <property type="molecule type" value="Genomic_DNA"/>
</dbReference>
<evidence type="ECO:0000313" key="2">
    <source>
        <dbReference type="Proteomes" id="UP000629468"/>
    </source>
</evidence>